<evidence type="ECO:0000313" key="5">
    <source>
        <dbReference type="Proteomes" id="UP000544107"/>
    </source>
</evidence>
<reference evidence="3 4" key="1">
    <citation type="submission" date="2016-09" db="EMBL/GenBank/DDBJ databases">
        <title>Rhizobium oryziradicis sp. nov., isolated from the root of rice.</title>
        <authorList>
            <person name="Zhao J."/>
            <person name="Zhang X."/>
        </authorList>
    </citation>
    <scope>NUCLEOTIDE SEQUENCE [LARGE SCALE GENOMIC DNA]</scope>
    <source>
        <strain evidence="3 4">14971</strain>
    </source>
</reference>
<protein>
    <submittedName>
        <fullName evidence="2">Chromosome segregation ATPase</fullName>
    </submittedName>
</protein>
<evidence type="ECO:0000313" key="2">
    <source>
        <dbReference type="EMBL" id="MBB4006569.1"/>
    </source>
</evidence>
<evidence type="ECO:0000313" key="4">
    <source>
        <dbReference type="Proteomes" id="UP000185598"/>
    </source>
</evidence>
<dbReference type="RefSeq" id="WP_075615285.1">
    <property type="nucleotide sequence ID" value="NZ_JACIED010000001.1"/>
</dbReference>
<comment type="caution">
    <text evidence="3">The sequence shown here is derived from an EMBL/GenBank/DDBJ whole genome shotgun (WGS) entry which is preliminary data.</text>
</comment>
<evidence type="ECO:0000256" key="1">
    <source>
        <dbReference type="SAM" id="Coils"/>
    </source>
</evidence>
<evidence type="ECO:0000313" key="3">
    <source>
        <dbReference type="EMBL" id="OLP49494.1"/>
    </source>
</evidence>
<keyword evidence="4" id="KW-1185">Reference proteome</keyword>
<dbReference type="Proteomes" id="UP000544107">
    <property type="component" value="Unassembled WGS sequence"/>
</dbReference>
<organism evidence="3 4">
    <name type="scientific">Allorhizobium taibaishanense</name>
    <dbReference type="NCBI Taxonomy" id="887144"/>
    <lineage>
        <taxon>Bacteria</taxon>
        <taxon>Pseudomonadati</taxon>
        <taxon>Pseudomonadota</taxon>
        <taxon>Alphaproteobacteria</taxon>
        <taxon>Hyphomicrobiales</taxon>
        <taxon>Rhizobiaceae</taxon>
        <taxon>Rhizobium/Agrobacterium group</taxon>
        <taxon>Allorhizobium</taxon>
    </lineage>
</organism>
<dbReference type="Proteomes" id="UP000185598">
    <property type="component" value="Unassembled WGS sequence"/>
</dbReference>
<dbReference type="AlphaFoldDB" id="A0A1Q9A4J3"/>
<keyword evidence="1" id="KW-0175">Coiled coil</keyword>
<dbReference type="EMBL" id="JACIED010000001">
    <property type="protein sequence ID" value="MBB4006569.1"/>
    <property type="molecule type" value="Genomic_DNA"/>
</dbReference>
<reference evidence="2 5" key="2">
    <citation type="submission" date="2020-08" db="EMBL/GenBank/DDBJ databases">
        <title>Genomic Encyclopedia of Type Strains, Phase IV (KMG-IV): sequencing the most valuable type-strain genomes for metagenomic binning, comparative biology and taxonomic classification.</title>
        <authorList>
            <person name="Goeker M."/>
        </authorList>
    </citation>
    <scope>NUCLEOTIDE SEQUENCE [LARGE SCALE GENOMIC DNA]</scope>
    <source>
        <strain evidence="2 5">DSM 100021</strain>
    </source>
</reference>
<accession>A0A1Q9A4J3</accession>
<proteinExistence type="predicted"/>
<sequence>MIEYALLFALGFAAAALLAALIAPAIHGRIVAYTERRLRATAPLGPEEVRAQKDMVRALYAAESAKLSHDLRREREYFVAVKAAADQAQAEAIRALNAEDGLKEQIRAMSDEAGALRAELRKNQTRIDEMKVALERTEAMVASRDLDIEKLTVKLHRMEADLAARSRETATHKHQTEDLQLRVQDLRTERETLRDEVKAAAARAQKAEQRLLQEEDKVLRLEERLERLQKTAGPVEQVAK</sequence>
<gene>
    <name evidence="3" type="ORF">BJF91_20910</name>
    <name evidence="2" type="ORF">GGQ71_000805</name>
</gene>
<dbReference type="OrthoDB" id="8304872at2"/>
<dbReference type="STRING" id="887144.BJF91_20910"/>
<dbReference type="EMBL" id="MKIN01000022">
    <property type="protein sequence ID" value="OLP49494.1"/>
    <property type="molecule type" value="Genomic_DNA"/>
</dbReference>
<feature type="coiled-coil region" evidence="1">
    <location>
        <begin position="85"/>
        <end position="231"/>
    </location>
</feature>
<dbReference type="Gene3D" id="1.10.287.1490">
    <property type="match status" value="1"/>
</dbReference>
<name>A0A1Q9A4J3_9HYPH</name>